<proteinExistence type="predicted"/>
<dbReference type="RefSeq" id="WP_327967245.1">
    <property type="nucleotide sequence ID" value="NZ_JARMQG010000084.1"/>
</dbReference>
<sequence>MVVAELKIVGVMSKELVEKVENCIKANIELIFPNEVCLVEGLSVDVSIVD</sequence>
<keyword evidence="2" id="KW-1185">Reference proteome</keyword>
<dbReference type="EMBL" id="JARMQG010000084">
    <property type="protein sequence ID" value="MED3562336.1"/>
    <property type="molecule type" value="Genomic_DNA"/>
</dbReference>
<name>A0ABU6N800_9BACI</name>
<evidence type="ECO:0000313" key="2">
    <source>
        <dbReference type="Proteomes" id="UP001330749"/>
    </source>
</evidence>
<dbReference type="Proteomes" id="UP001330749">
    <property type="component" value="Unassembled WGS sequence"/>
</dbReference>
<gene>
    <name evidence="1" type="ORF">P4447_07695</name>
</gene>
<reference evidence="1 2" key="1">
    <citation type="submission" date="2023-03" db="EMBL/GenBank/DDBJ databases">
        <title>Bacillus Genome Sequencing.</title>
        <authorList>
            <person name="Dunlap C."/>
        </authorList>
    </citation>
    <scope>NUCLEOTIDE SEQUENCE [LARGE SCALE GENOMIC DNA]</scope>
    <source>
        <strain evidence="1 2">B-14544</strain>
    </source>
</reference>
<comment type="caution">
    <text evidence="1">The sequence shown here is derived from an EMBL/GenBank/DDBJ whole genome shotgun (WGS) entry which is preliminary data.</text>
</comment>
<evidence type="ECO:0000313" key="1">
    <source>
        <dbReference type="EMBL" id="MED3562336.1"/>
    </source>
</evidence>
<organism evidence="1 2">
    <name type="scientific">Bacillus xiapuensis</name>
    <dbReference type="NCBI Taxonomy" id="2014075"/>
    <lineage>
        <taxon>Bacteria</taxon>
        <taxon>Bacillati</taxon>
        <taxon>Bacillota</taxon>
        <taxon>Bacilli</taxon>
        <taxon>Bacillales</taxon>
        <taxon>Bacillaceae</taxon>
        <taxon>Bacillus</taxon>
    </lineage>
</organism>
<accession>A0ABU6N800</accession>
<protein>
    <submittedName>
        <fullName evidence="1">Uncharacterized protein</fullName>
    </submittedName>
</protein>